<dbReference type="PROSITE" id="PS51257">
    <property type="entry name" value="PROKAR_LIPOPROTEIN"/>
    <property type="match status" value="1"/>
</dbReference>
<reference evidence="2 3" key="1">
    <citation type="submission" date="2014-02" db="EMBL/GenBank/DDBJ databases">
        <title>The small core and large imbalanced accessory genome model reveals a collaborative survival strategy of Sorangium cellulosum strains in nature.</title>
        <authorList>
            <person name="Han K."/>
            <person name="Peng R."/>
            <person name="Blom J."/>
            <person name="Li Y.-Z."/>
        </authorList>
    </citation>
    <scope>NUCLEOTIDE SEQUENCE [LARGE SCALE GENOMIC DNA]</scope>
    <source>
        <strain evidence="2 3">So0008-312</strain>
    </source>
</reference>
<gene>
    <name evidence="2" type="ORF">BE15_20460</name>
</gene>
<evidence type="ECO:0008006" key="4">
    <source>
        <dbReference type="Google" id="ProtNLM"/>
    </source>
</evidence>
<dbReference type="AlphaFoldDB" id="A0A150Q1M6"/>
<accession>A0A150Q1M6</accession>
<name>A0A150Q1M6_SORCE</name>
<evidence type="ECO:0000256" key="1">
    <source>
        <dbReference type="SAM" id="SignalP"/>
    </source>
</evidence>
<dbReference type="RefSeq" id="WP_061613044.1">
    <property type="nucleotide sequence ID" value="NZ_JEMA01001180.1"/>
</dbReference>
<evidence type="ECO:0000313" key="2">
    <source>
        <dbReference type="EMBL" id="KYF61518.1"/>
    </source>
</evidence>
<feature type="chain" id="PRO_5007566461" description="Secreted protein" evidence="1">
    <location>
        <begin position="20"/>
        <end position="194"/>
    </location>
</feature>
<protein>
    <recommendedName>
        <fullName evidence="4">Secreted protein</fullName>
    </recommendedName>
</protein>
<proteinExistence type="predicted"/>
<organism evidence="2 3">
    <name type="scientific">Sorangium cellulosum</name>
    <name type="common">Polyangium cellulosum</name>
    <dbReference type="NCBI Taxonomy" id="56"/>
    <lineage>
        <taxon>Bacteria</taxon>
        <taxon>Pseudomonadati</taxon>
        <taxon>Myxococcota</taxon>
        <taxon>Polyangia</taxon>
        <taxon>Polyangiales</taxon>
        <taxon>Polyangiaceae</taxon>
        <taxon>Sorangium</taxon>
    </lineage>
</organism>
<comment type="caution">
    <text evidence="2">The sequence shown here is derived from an EMBL/GenBank/DDBJ whole genome shotgun (WGS) entry which is preliminary data.</text>
</comment>
<sequence>MHRRPALWILMLCLAALLAGCGHPWKTTRQAVPNPFYGKGRFGVVPVTFHALEVGDVTEADWMAEKDDEQRMNWQGDKAAINEQFTEALLAQAASEDVAVVQATSAADAPFFIRSNVTFYEPGIFTGVFNMDTVLKATVQITDPAGRVLDEVLFETKSPASLYNPSSGGRARDAASQLGKLTARYILHRVRGDD</sequence>
<evidence type="ECO:0000313" key="3">
    <source>
        <dbReference type="Proteomes" id="UP000075260"/>
    </source>
</evidence>
<feature type="signal peptide" evidence="1">
    <location>
        <begin position="1"/>
        <end position="19"/>
    </location>
</feature>
<dbReference type="EMBL" id="JEMA01001180">
    <property type="protein sequence ID" value="KYF61518.1"/>
    <property type="molecule type" value="Genomic_DNA"/>
</dbReference>
<dbReference type="Proteomes" id="UP000075260">
    <property type="component" value="Unassembled WGS sequence"/>
</dbReference>
<keyword evidence="1" id="KW-0732">Signal</keyword>